<dbReference type="AlphaFoldDB" id="A0A4P6MQ28"/>
<evidence type="ECO:0000313" key="2">
    <source>
        <dbReference type="Proteomes" id="UP000289326"/>
    </source>
</evidence>
<dbReference type="OrthoDB" id="400566at2"/>
<reference evidence="1 2" key="1">
    <citation type="submission" date="2019-01" db="EMBL/GenBank/DDBJ databases">
        <title>Complete sequence and annotation of the Mycoplasma phocirhinis strain 852T genome.</title>
        <authorList>
            <person name="Frasca S.Jr."/>
            <person name="Kutish G.F."/>
            <person name="Castellanos Gell J."/>
            <person name="Michaels D.L."/>
            <person name="Brown D.R."/>
        </authorList>
    </citation>
    <scope>NUCLEOTIDE SEQUENCE [LARGE SCALE GENOMIC DNA]</scope>
    <source>
        <strain evidence="1 2">852</strain>
    </source>
</reference>
<evidence type="ECO:0008006" key="3">
    <source>
        <dbReference type="Google" id="ProtNLM"/>
    </source>
</evidence>
<sequence length="78" mass="9315">MKQIILSSHNNFSHAIKAMQRELDYIWELGLNDVELVFVDSEDNNLWNEVIKYLNQHQDEFSYEIIKQNDTILVTFVL</sequence>
<organism evidence="1 2">
    <name type="scientific">Mycoplasmopsis phocirhinis</name>
    <dbReference type="NCBI Taxonomy" id="142650"/>
    <lineage>
        <taxon>Bacteria</taxon>
        <taxon>Bacillati</taxon>
        <taxon>Mycoplasmatota</taxon>
        <taxon>Mycoplasmoidales</taxon>
        <taxon>Metamycoplasmataceae</taxon>
        <taxon>Mycoplasmopsis</taxon>
    </lineage>
</organism>
<accession>A0A4P6MQ28</accession>
<proteinExistence type="predicted"/>
<dbReference type="RefSeq" id="WP_130429613.1">
    <property type="nucleotide sequence ID" value="NZ_CP034841.1"/>
</dbReference>
<dbReference type="EMBL" id="CP034841">
    <property type="protein sequence ID" value="QBF34836.1"/>
    <property type="molecule type" value="Genomic_DNA"/>
</dbReference>
<gene>
    <name evidence="1" type="ORF">EG856_02840</name>
</gene>
<name>A0A4P6MQ28_9BACT</name>
<dbReference type="Proteomes" id="UP000289326">
    <property type="component" value="Chromosome"/>
</dbReference>
<dbReference type="KEGG" id="mphi:EG856_02840"/>
<evidence type="ECO:0000313" key="1">
    <source>
        <dbReference type="EMBL" id="QBF34836.1"/>
    </source>
</evidence>
<keyword evidence="2" id="KW-1185">Reference proteome</keyword>
<protein>
    <recommendedName>
        <fullName evidence="3">PTS EIIA type-4 domain-containing protein</fullName>
    </recommendedName>
</protein>